<dbReference type="AlphaFoldDB" id="A0A839HR67"/>
<dbReference type="PANTHER" id="PTHR36302:SF1">
    <property type="entry name" value="COPPER CHAPERONE PCU(A)C"/>
    <property type="match status" value="1"/>
</dbReference>
<dbReference type="InterPro" id="IPR036182">
    <property type="entry name" value="PCuAC_sf"/>
</dbReference>
<dbReference type="InterPro" id="IPR058248">
    <property type="entry name" value="Lxx211020-like"/>
</dbReference>
<dbReference type="InterPro" id="IPR007410">
    <property type="entry name" value="LpqE-like"/>
</dbReference>
<organism evidence="2 3">
    <name type="scientific">Aquariibacter albus</name>
    <dbReference type="NCBI Taxonomy" id="2759899"/>
    <lineage>
        <taxon>Bacteria</taxon>
        <taxon>Pseudomonadati</taxon>
        <taxon>Pseudomonadota</taxon>
        <taxon>Betaproteobacteria</taxon>
        <taxon>Burkholderiales</taxon>
        <taxon>Sphaerotilaceae</taxon>
        <taxon>Aquariibacter</taxon>
    </lineage>
</organism>
<reference evidence="2 3" key="1">
    <citation type="submission" date="2020-08" db="EMBL/GenBank/DDBJ databases">
        <title>Aquariorum lacteus gen. nov., sp. nov., a new member of the family Comamonadaceae, isolated from freshwater aquarium.</title>
        <authorList>
            <person name="Chun S.-J."/>
        </authorList>
    </citation>
    <scope>NUCLEOTIDE SEQUENCE [LARGE SCALE GENOMIC DNA]</scope>
    <source>
        <strain evidence="2 3">SJAQ100</strain>
    </source>
</reference>
<dbReference type="Pfam" id="PF04314">
    <property type="entry name" value="PCuAC"/>
    <property type="match status" value="1"/>
</dbReference>
<dbReference type="RefSeq" id="WP_182662860.1">
    <property type="nucleotide sequence ID" value="NZ_JACIVI010000001.1"/>
</dbReference>
<comment type="caution">
    <text evidence="2">The sequence shown here is derived from an EMBL/GenBank/DDBJ whole genome shotgun (WGS) entry which is preliminary data.</text>
</comment>
<sequence>MSHRFALGRRRLLSTGLLLPLLGNLPPAVQAHDARVGSLRLAHPYARPTPGGLRTGAVYLKAIHNNGEQDDELLGGSTPRAESVEIHAMRLNQDRMQMRQVERLVVPAQGSVRLRDGEAGHHLMLIGLKQPLRAGERFPLTLRFARAGSVQVEVWVEAAEGAAPADPHAGHAGH</sequence>
<evidence type="ECO:0000256" key="1">
    <source>
        <dbReference type="SAM" id="SignalP"/>
    </source>
</evidence>
<dbReference type="PANTHER" id="PTHR36302">
    <property type="entry name" value="BLR7088 PROTEIN"/>
    <property type="match status" value="1"/>
</dbReference>
<proteinExistence type="predicted"/>
<feature type="chain" id="PRO_5032315031" evidence="1">
    <location>
        <begin position="32"/>
        <end position="174"/>
    </location>
</feature>
<dbReference type="Gene3D" id="2.60.40.1890">
    <property type="entry name" value="PCu(A)C copper chaperone"/>
    <property type="match status" value="1"/>
</dbReference>
<dbReference type="Proteomes" id="UP000586093">
    <property type="component" value="Unassembled WGS sequence"/>
</dbReference>
<evidence type="ECO:0000313" key="3">
    <source>
        <dbReference type="Proteomes" id="UP000586093"/>
    </source>
</evidence>
<dbReference type="SUPFAM" id="SSF110087">
    <property type="entry name" value="DR1885-like metal-binding protein"/>
    <property type="match status" value="1"/>
</dbReference>
<keyword evidence="3" id="KW-1185">Reference proteome</keyword>
<evidence type="ECO:0000313" key="2">
    <source>
        <dbReference type="EMBL" id="MBB1161799.1"/>
    </source>
</evidence>
<name>A0A839HR67_9BURK</name>
<keyword evidence="1" id="KW-0732">Signal</keyword>
<protein>
    <submittedName>
        <fullName evidence="2">Copper chaperone PCu(A)C</fullName>
    </submittedName>
</protein>
<feature type="signal peptide" evidence="1">
    <location>
        <begin position="1"/>
        <end position="31"/>
    </location>
</feature>
<accession>A0A839HR67</accession>
<dbReference type="EMBL" id="JACIVI010000001">
    <property type="protein sequence ID" value="MBB1161799.1"/>
    <property type="molecule type" value="Genomic_DNA"/>
</dbReference>
<gene>
    <name evidence="2" type="ORF">H4F90_07395</name>
</gene>